<proteinExistence type="predicted"/>
<organism evidence="1 2">
    <name type="scientific">Mytilus galloprovincialis</name>
    <name type="common">Mediterranean mussel</name>
    <dbReference type="NCBI Taxonomy" id="29158"/>
    <lineage>
        <taxon>Eukaryota</taxon>
        <taxon>Metazoa</taxon>
        <taxon>Spiralia</taxon>
        <taxon>Lophotrochozoa</taxon>
        <taxon>Mollusca</taxon>
        <taxon>Bivalvia</taxon>
        <taxon>Autobranchia</taxon>
        <taxon>Pteriomorphia</taxon>
        <taxon>Mytilida</taxon>
        <taxon>Mytiloidea</taxon>
        <taxon>Mytilidae</taxon>
        <taxon>Mytilinae</taxon>
        <taxon>Mytilus</taxon>
    </lineage>
</organism>
<evidence type="ECO:0000313" key="2">
    <source>
        <dbReference type="Proteomes" id="UP000596742"/>
    </source>
</evidence>
<dbReference type="Proteomes" id="UP000596742">
    <property type="component" value="Unassembled WGS sequence"/>
</dbReference>
<reference evidence="1" key="1">
    <citation type="submission" date="2018-11" db="EMBL/GenBank/DDBJ databases">
        <authorList>
            <person name="Alioto T."/>
            <person name="Alioto T."/>
        </authorList>
    </citation>
    <scope>NUCLEOTIDE SEQUENCE</scope>
</reference>
<evidence type="ECO:0000313" key="1">
    <source>
        <dbReference type="EMBL" id="VDI33097.1"/>
    </source>
</evidence>
<sequence>MNDILKETHLHSSTKRCVSPPHHGQSCSCVNQPCIKSFSADLIPTTTVSPRSPGSCSDIPAKTMHRCAEYQSQLHMCESTNAVVHSIAAGDCKTYCLLCTATTTKSPTTTQAPTTKAPSTIKTAPPVTTIRTTTGTTKLTTTLP</sequence>
<accession>A0A8B6ED04</accession>
<keyword evidence="2" id="KW-1185">Reference proteome</keyword>
<name>A0A8B6ED04_MYTGA</name>
<gene>
    <name evidence="1" type="ORF">MGAL_10B073404</name>
</gene>
<dbReference type="EMBL" id="UYJE01004996">
    <property type="protein sequence ID" value="VDI33097.1"/>
    <property type="molecule type" value="Genomic_DNA"/>
</dbReference>
<dbReference type="OrthoDB" id="6192190at2759"/>
<dbReference type="AlphaFoldDB" id="A0A8B6ED04"/>
<protein>
    <submittedName>
        <fullName evidence="1">Uncharacterized protein</fullName>
    </submittedName>
</protein>
<feature type="non-terminal residue" evidence="1">
    <location>
        <position position="144"/>
    </location>
</feature>
<comment type="caution">
    <text evidence="1">The sequence shown here is derived from an EMBL/GenBank/DDBJ whole genome shotgun (WGS) entry which is preliminary data.</text>
</comment>